<comment type="subcellular location">
    <subcellularLocation>
        <location evidence="1">Membrane</location>
        <topology evidence="1">Single-pass membrane protein</topology>
    </subcellularLocation>
</comment>
<keyword evidence="4 7" id="KW-1133">Transmembrane helix</keyword>
<dbReference type="PANTHER" id="PTHR12791">
    <property type="entry name" value="GOLGI SNARE BET1-RELATED"/>
    <property type="match status" value="1"/>
</dbReference>
<evidence type="ECO:0000256" key="2">
    <source>
        <dbReference type="ARBA" id="ARBA00022448"/>
    </source>
</evidence>
<dbReference type="CDD" id="cd15859">
    <property type="entry name" value="SNARE_SYN8"/>
    <property type="match status" value="1"/>
</dbReference>
<comment type="caution">
    <text evidence="9">The sequence shown here is derived from an EMBL/GenBank/DDBJ whole genome shotgun (WGS) entry which is preliminary data.</text>
</comment>
<keyword evidence="3 7" id="KW-0812">Transmembrane</keyword>
<dbReference type="GO" id="GO:0012505">
    <property type="term" value="C:endomembrane system"/>
    <property type="evidence" value="ECO:0007669"/>
    <property type="project" value="UniProtKB-ARBA"/>
</dbReference>
<dbReference type="SMART" id="SM00397">
    <property type="entry name" value="t_SNARE"/>
    <property type="match status" value="1"/>
</dbReference>
<feature type="transmembrane region" description="Helical" evidence="7">
    <location>
        <begin position="235"/>
        <end position="253"/>
    </location>
</feature>
<name>A0A9P3LK70_9APHY</name>
<dbReference type="Pfam" id="PF05739">
    <property type="entry name" value="SNARE"/>
    <property type="match status" value="1"/>
</dbReference>
<evidence type="ECO:0000259" key="8">
    <source>
        <dbReference type="PROSITE" id="PS50192"/>
    </source>
</evidence>
<dbReference type="GO" id="GO:0016020">
    <property type="term" value="C:membrane"/>
    <property type="evidence" value="ECO:0007669"/>
    <property type="project" value="UniProtKB-SubCell"/>
</dbReference>
<dbReference type="Gene3D" id="1.20.5.110">
    <property type="match status" value="1"/>
</dbReference>
<evidence type="ECO:0000256" key="4">
    <source>
        <dbReference type="ARBA" id="ARBA00022989"/>
    </source>
</evidence>
<dbReference type="InterPro" id="IPR000727">
    <property type="entry name" value="T_SNARE_dom"/>
</dbReference>
<evidence type="ECO:0000256" key="6">
    <source>
        <dbReference type="SAM" id="MobiDB-lite"/>
    </source>
</evidence>
<gene>
    <name evidence="9" type="ORF">PsYK624_144420</name>
</gene>
<evidence type="ECO:0000313" key="9">
    <source>
        <dbReference type="EMBL" id="GJE98218.1"/>
    </source>
</evidence>
<evidence type="ECO:0000256" key="7">
    <source>
        <dbReference type="SAM" id="Phobius"/>
    </source>
</evidence>
<keyword evidence="5 7" id="KW-0472">Membrane</keyword>
<evidence type="ECO:0000256" key="1">
    <source>
        <dbReference type="ARBA" id="ARBA00004167"/>
    </source>
</evidence>
<evidence type="ECO:0000256" key="5">
    <source>
        <dbReference type="ARBA" id="ARBA00023136"/>
    </source>
</evidence>
<sequence>MSRSASITPMATLAKLTSLSTQTLSLLLERQRLQSLAAGGDSLHLPQITRNLGQLRTGVLALEDAEGSTEAVRLLRSQYERMRGMLGPDAEAAGIQSLQETPPARASPSPVPSTSSLPRPHLPSPAPHAQAAHDTKSDEAHFAPYTDDPEDAYPATHEVLHTQQQMMNEQDVRLDELAQSIGRQHHISLQINEELDVHHGLLESLDEEVDHTGTRLSQARRKLDRVARGAKENSSTVMIGLIIFVLLILIIVFKT</sequence>
<keyword evidence="2" id="KW-0813">Transport</keyword>
<feature type="compositionally biased region" description="Low complexity" evidence="6">
    <location>
        <begin position="101"/>
        <end position="119"/>
    </location>
</feature>
<dbReference type="AlphaFoldDB" id="A0A9P3LK70"/>
<dbReference type="GO" id="GO:0005737">
    <property type="term" value="C:cytoplasm"/>
    <property type="evidence" value="ECO:0007669"/>
    <property type="project" value="UniProtKB-ARBA"/>
</dbReference>
<feature type="domain" description="T-SNARE coiled-coil homology" evidence="8">
    <location>
        <begin position="164"/>
        <end position="226"/>
    </location>
</feature>
<evidence type="ECO:0000313" key="10">
    <source>
        <dbReference type="Proteomes" id="UP000703269"/>
    </source>
</evidence>
<dbReference type="PROSITE" id="PS50192">
    <property type="entry name" value="T_SNARE"/>
    <property type="match status" value="1"/>
</dbReference>
<evidence type="ECO:0000256" key="3">
    <source>
        <dbReference type="ARBA" id="ARBA00022692"/>
    </source>
</evidence>
<feature type="region of interest" description="Disordered" evidence="6">
    <location>
        <begin position="100"/>
        <end position="152"/>
    </location>
</feature>
<dbReference type="EMBL" id="BPQB01000084">
    <property type="protein sequence ID" value="GJE98218.1"/>
    <property type="molecule type" value="Genomic_DNA"/>
</dbReference>
<dbReference type="OrthoDB" id="244190at2759"/>
<dbReference type="Proteomes" id="UP000703269">
    <property type="component" value="Unassembled WGS sequence"/>
</dbReference>
<dbReference type="SUPFAM" id="SSF58038">
    <property type="entry name" value="SNARE fusion complex"/>
    <property type="match status" value="1"/>
</dbReference>
<organism evidence="9 10">
    <name type="scientific">Phanerochaete sordida</name>
    <dbReference type="NCBI Taxonomy" id="48140"/>
    <lineage>
        <taxon>Eukaryota</taxon>
        <taxon>Fungi</taxon>
        <taxon>Dikarya</taxon>
        <taxon>Basidiomycota</taxon>
        <taxon>Agaricomycotina</taxon>
        <taxon>Agaricomycetes</taxon>
        <taxon>Polyporales</taxon>
        <taxon>Phanerochaetaceae</taxon>
        <taxon>Phanerochaete</taxon>
    </lineage>
</organism>
<proteinExistence type="predicted"/>
<reference evidence="9 10" key="1">
    <citation type="submission" date="2021-08" db="EMBL/GenBank/DDBJ databases">
        <title>Draft Genome Sequence of Phanerochaete sordida strain YK-624.</title>
        <authorList>
            <person name="Mori T."/>
            <person name="Dohra H."/>
            <person name="Suzuki T."/>
            <person name="Kawagishi H."/>
            <person name="Hirai H."/>
        </authorList>
    </citation>
    <scope>NUCLEOTIDE SEQUENCE [LARGE SCALE GENOMIC DNA]</scope>
    <source>
        <strain evidence="9 10">YK-624</strain>
    </source>
</reference>
<protein>
    <submittedName>
        <fullName evidence="9">SNARE motif of SYN8 domain-containing protein</fullName>
    </submittedName>
</protein>
<accession>A0A9P3LK70</accession>
<keyword evidence="10" id="KW-1185">Reference proteome</keyword>
<feature type="compositionally biased region" description="Basic and acidic residues" evidence="6">
    <location>
        <begin position="131"/>
        <end position="141"/>
    </location>
</feature>